<keyword evidence="2" id="KW-0812">Transmembrane</keyword>
<evidence type="ECO:0000256" key="2">
    <source>
        <dbReference type="SAM" id="Phobius"/>
    </source>
</evidence>
<name>A0ABS9SZ85_9ACTN</name>
<reference evidence="3" key="2">
    <citation type="journal article" date="2023" name="Int. J. Syst. Evol. Microbiol.">
        <title>Streptomyces marispadix sp. nov., isolated from marine beach sediment of the Northern Coast of Portugal.</title>
        <authorList>
            <person name="dos Santos J.D.N."/>
            <person name="Vitorino I.R."/>
            <person name="Kallscheuer N."/>
            <person name="Srivastava A."/>
            <person name="Krautwurst S."/>
            <person name="Marz M."/>
            <person name="Jogler C."/>
            <person name="Lobo Da Cunha A."/>
            <person name="Catita J."/>
            <person name="Goncalves H."/>
            <person name="Gonzalez I."/>
            <person name="Reyes F."/>
            <person name="Lage O.M."/>
        </authorList>
    </citation>
    <scope>NUCLEOTIDE SEQUENCE</scope>
    <source>
        <strain evidence="3">M600PL45_2</strain>
    </source>
</reference>
<comment type="caution">
    <text evidence="3">The sequence shown here is derived from an EMBL/GenBank/DDBJ whole genome shotgun (WGS) entry which is preliminary data.</text>
</comment>
<dbReference type="EMBL" id="JAKWJU010000002">
    <property type="protein sequence ID" value="MCH6161609.1"/>
    <property type="molecule type" value="Genomic_DNA"/>
</dbReference>
<keyword evidence="2" id="KW-0472">Membrane</keyword>
<reference evidence="3" key="1">
    <citation type="submission" date="2022-03" db="EMBL/GenBank/DDBJ databases">
        <authorList>
            <person name="Santos J.D.N."/>
            <person name="Kallscheuer N."/>
            <person name="Jogler C."/>
            <person name="Lage O.M."/>
        </authorList>
    </citation>
    <scope>NUCLEOTIDE SEQUENCE</scope>
    <source>
        <strain evidence="3">M600PL45_2</strain>
    </source>
</reference>
<keyword evidence="4" id="KW-1185">Reference proteome</keyword>
<evidence type="ECO:0000256" key="1">
    <source>
        <dbReference type="SAM" id="MobiDB-lite"/>
    </source>
</evidence>
<keyword evidence="2" id="KW-1133">Transmembrane helix</keyword>
<feature type="region of interest" description="Disordered" evidence="1">
    <location>
        <begin position="1"/>
        <end position="22"/>
    </location>
</feature>
<feature type="transmembrane region" description="Helical" evidence="2">
    <location>
        <begin position="84"/>
        <end position="111"/>
    </location>
</feature>
<sequence length="493" mass="54423">MSHVRAAAAPTRPRSPSDPASARDATRYLCVAAQMDAQFNSKLIKGIVHNERRAIPTSPGIDLVPVLKYGLAARQRQILRDVGLAFLFVVFLLTPGAGSLVTVLLLAWLVMYAERLWTHYHVLARELRRDVFDPDKAPVPEDSWLVKRLEEIKERGRGNVTVFPQYQPFIGYGKAFQTWSLSLNVAAAEEGEEAEPFEVQELYSAVAKAVGAIGLPGATTEDRLFVSGNDLLHHIEPGSVRKAVLPSELRAPAADVPDDVVQQLRSDPHTRARPYLTICVPGWGGEVVMTVFLRFTLLPQRDLLFIEASYSLLAPVREQYRSVDRLLSQPTPRQVLKNAPNIFSTAGAVLLSIPRLLSAAGSAIGRAGQQRDEKRAIEDDRSFNYGSEICPREAASDHKYYRYFQQLDSEMYRGLIERRLLDALTDFLREHNVDVSDLKEQRKTILNNGIYVTGKGSLSAGSIAAGTNALSLHIDRIKSGTSQQSASDGPAAS</sequence>
<gene>
    <name evidence="3" type="ORF">MMA15_14760</name>
</gene>
<evidence type="ECO:0000313" key="4">
    <source>
        <dbReference type="Proteomes" id="UP001166784"/>
    </source>
</evidence>
<proteinExistence type="predicted"/>
<dbReference type="Proteomes" id="UP001166784">
    <property type="component" value="Unassembled WGS sequence"/>
</dbReference>
<evidence type="ECO:0000313" key="3">
    <source>
        <dbReference type="EMBL" id="MCH6161609.1"/>
    </source>
</evidence>
<accession>A0ABS9SZ85</accession>
<organism evidence="3 4">
    <name type="scientific">Streptomyces marispadix</name>
    <dbReference type="NCBI Taxonomy" id="2922868"/>
    <lineage>
        <taxon>Bacteria</taxon>
        <taxon>Bacillati</taxon>
        <taxon>Actinomycetota</taxon>
        <taxon>Actinomycetes</taxon>
        <taxon>Kitasatosporales</taxon>
        <taxon>Streptomycetaceae</taxon>
        <taxon>Streptomyces</taxon>
    </lineage>
</organism>
<dbReference type="RefSeq" id="WP_241060156.1">
    <property type="nucleotide sequence ID" value="NZ_JAKWJU010000002.1"/>
</dbReference>
<protein>
    <submittedName>
        <fullName evidence="3">Uncharacterized protein</fullName>
    </submittedName>
</protein>